<dbReference type="EMBL" id="JAACJL010000047">
    <property type="protein sequence ID" value="KAF4612769.1"/>
    <property type="molecule type" value="Genomic_DNA"/>
</dbReference>
<sequence>MQHGTDLVLSKNNNTLCTVESLPVEVLLKIFMHNTEFMRNTELNDPLHNRLHDARHSSQVCRLWRESLLGSPSVWGRLLDLGYYNKARVEWREELFSRVGNALLWITGYVSVSTAPLLYSVLVKKWQNVQILDITCLLNLVVCNGDREIWPFLTREAPSLESINLQHFYYYGQPHPHESSSVMLFNGFAPRLRDFHDSSGSIDFESNAPWLATLHSLRLYMKPAIPGTMSILKSTPQLRSLHATGVGEDTEFMDYIELDIPPLMHFECLELIGCPTFLTLLLESIPLPSKRPALRRLHIGSCLHRHCDLPPETLQRMRRACDKWIQAYFDDFPPQSIHVSEHGQQHIHKLIIGDSRAGLQLMVVDSGHPFIPMLGTSSAFSAVTHLRIHPGPQLAFWAPLCKAFHSVIELSVEGSGAKTEELFDIVNQLFLFPSLRTLQWDVEGMDLFPKILIFLEHRASIGSPLSALCFKPVDIDRPSDAHRDRLHKIVGLVLRATP</sequence>
<evidence type="ECO:0000313" key="1">
    <source>
        <dbReference type="EMBL" id="KAF4612769.1"/>
    </source>
</evidence>
<organism evidence="1 2">
    <name type="scientific">Agrocybe pediades</name>
    <dbReference type="NCBI Taxonomy" id="84607"/>
    <lineage>
        <taxon>Eukaryota</taxon>
        <taxon>Fungi</taxon>
        <taxon>Dikarya</taxon>
        <taxon>Basidiomycota</taxon>
        <taxon>Agaricomycotina</taxon>
        <taxon>Agaricomycetes</taxon>
        <taxon>Agaricomycetidae</taxon>
        <taxon>Agaricales</taxon>
        <taxon>Agaricineae</taxon>
        <taxon>Strophariaceae</taxon>
        <taxon>Agrocybe</taxon>
    </lineage>
</organism>
<accession>A0A8H4QKL3</accession>
<dbReference type="Proteomes" id="UP000521872">
    <property type="component" value="Unassembled WGS sequence"/>
</dbReference>
<proteinExistence type="predicted"/>
<gene>
    <name evidence="1" type="ORF">D9613_011897</name>
</gene>
<evidence type="ECO:0008006" key="3">
    <source>
        <dbReference type="Google" id="ProtNLM"/>
    </source>
</evidence>
<reference evidence="1 2" key="1">
    <citation type="submission" date="2019-12" db="EMBL/GenBank/DDBJ databases">
        <authorList>
            <person name="Floudas D."/>
            <person name="Bentzer J."/>
            <person name="Ahren D."/>
            <person name="Johansson T."/>
            <person name="Persson P."/>
            <person name="Tunlid A."/>
        </authorList>
    </citation>
    <scope>NUCLEOTIDE SEQUENCE [LARGE SCALE GENOMIC DNA]</scope>
    <source>
        <strain evidence="1 2">CBS 102.39</strain>
    </source>
</reference>
<protein>
    <recommendedName>
        <fullName evidence="3">F-box domain-containing protein</fullName>
    </recommendedName>
</protein>
<name>A0A8H4QKL3_9AGAR</name>
<dbReference type="SUPFAM" id="SSF52047">
    <property type="entry name" value="RNI-like"/>
    <property type="match status" value="1"/>
</dbReference>
<keyword evidence="2" id="KW-1185">Reference proteome</keyword>
<evidence type="ECO:0000313" key="2">
    <source>
        <dbReference type="Proteomes" id="UP000521872"/>
    </source>
</evidence>
<dbReference type="Gene3D" id="1.20.1280.50">
    <property type="match status" value="1"/>
</dbReference>
<comment type="caution">
    <text evidence="1">The sequence shown here is derived from an EMBL/GenBank/DDBJ whole genome shotgun (WGS) entry which is preliminary data.</text>
</comment>
<dbReference type="AlphaFoldDB" id="A0A8H4QKL3"/>